<dbReference type="NCBIfam" id="NF045474">
    <property type="entry name" value="Opp2C"/>
    <property type="match status" value="1"/>
</dbReference>
<dbReference type="InterPro" id="IPR035906">
    <property type="entry name" value="MetI-like_sf"/>
</dbReference>
<proteinExistence type="inferred from homology"/>
<evidence type="ECO:0000256" key="7">
    <source>
        <dbReference type="ARBA" id="ARBA00024202"/>
    </source>
</evidence>
<accession>A0ABS5PUE3</accession>
<feature type="transmembrane region" description="Helical" evidence="8">
    <location>
        <begin position="262"/>
        <end position="281"/>
    </location>
</feature>
<evidence type="ECO:0000259" key="9">
    <source>
        <dbReference type="PROSITE" id="PS50928"/>
    </source>
</evidence>
<dbReference type="Pfam" id="PF00528">
    <property type="entry name" value="BPD_transp_1"/>
    <property type="match status" value="1"/>
</dbReference>
<dbReference type="InterPro" id="IPR000515">
    <property type="entry name" value="MetI-like"/>
</dbReference>
<sequence length="294" mass="31180">MSTMSVSAAKKIPKKKSRFAETSRLFAKNRLAVIGLIVLILLALVAIFSNQIAPYGEDEQNLRNTLQTPSAEHIMGTDNLGRDVFSRIVYGSRISLVVGFISVGIGLAIGGGLGAIAGYFGGRSDNIIMRVFDMMMAIPSMILAIAICAALGPGMLNTMIAVGFSTVPNYARVVRSAVLTVKQQEFIEAAHATGSSNVRIILKHILPNCLAPIIVQASLGVAGAILSAASMSFIGLGVQPPTAEWGGMLSAGRTYVRNQPHLVLFPGIAIMMTIFSLNLVGDGLRDALDPRLKR</sequence>
<dbReference type="RefSeq" id="WP_213237518.1">
    <property type="nucleotide sequence ID" value="NZ_JAHBCL010000023.1"/>
</dbReference>
<dbReference type="InterPro" id="IPR025966">
    <property type="entry name" value="OppC_N"/>
</dbReference>
<name>A0ABS5PUE3_9FIRM</name>
<dbReference type="Proteomes" id="UP000746471">
    <property type="component" value="Unassembled WGS sequence"/>
</dbReference>
<reference evidence="10 11" key="1">
    <citation type="submission" date="2021-05" db="EMBL/GenBank/DDBJ databases">
        <title>Fusibacter ferrireducens sp. nov., an anaerobic, sulfur- and Fe-reducing bacterium isolated from the mangrove sediment.</title>
        <authorList>
            <person name="Qiu D."/>
        </authorList>
    </citation>
    <scope>NUCLEOTIDE SEQUENCE [LARGE SCALE GENOMIC DNA]</scope>
    <source>
        <strain evidence="10 11">DSM 12116</strain>
    </source>
</reference>
<gene>
    <name evidence="10" type="ORF">KHM83_13305</name>
</gene>
<dbReference type="SUPFAM" id="SSF161098">
    <property type="entry name" value="MetI-like"/>
    <property type="match status" value="1"/>
</dbReference>
<evidence type="ECO:0000256" key="8">
    <source>
        <dbReference type="RuleBase" id="RU363032"/>
    </source>
</evidence>
<protein>
    <submittedName>
        <fullName evidence="10">ABC transporter permease</fullName>
    </submittedName>
</protein>
<evidence type="ECO:0000256" key="4">
    <source>
        <dbReference type="ARBA" id="ARBA00022692"/>
    </source>
</evidence>
<keyword evidence="4 8" id="KW-0812">Transmembrane</keyword>
<evidence type="ECO:0000256" key="5">
    <source>
        <dbReference type="ARBA" id="ARBA00022989"/>
    </source>
</evidence>
<dbReference type="Pfam" id="PF12911">
    <property type="entry name" value="OppC_N"/>
    <property type="match status" value="1"/>
</dbReference>
<evidence type="ECO:0000256" key="1">
    <source>
        <dbReference type="ARBA" id="ARBA00004651"/>
    </source>
</evidence>
<evidence type="ECO:0000313" key="10">
    <source>
        <dbReference type="EMBL" id="MBS7527657.1"/>
    </source>
</evidence>
<keyword evidence="3" id="KW-1003">Cell membrane</keyword>
<evidence type="ECO:0000256" key="3">
    <source>
        <dbReference type="ARBA" id="ARBA00022475"/>
    </source>
</evidence>
<keyword evidence="11" id="KW-1185">Reference proteome</keyword>
<comment type="caution">
    <text evidence="10">The sequence shown here is derived from an EMBL/GenBank/DDBJ whole genome shotgun (WGS) entry which is preliminary data.</text>
</comment>
<dbReference type="PANTHER" id="PTHR43386:SF1">
    <property type="entry name" value="D,D-DIPEPTIDE TRANSPORT SYSTEM PERMEASE PROTEIN DDPC-RELATED"/>
    <property type="match status" value="1"/>
</dbReference>
<keyword evidence="5 8" id="KW-1133">Transmembrane helix</keyword>
<feature type="domain" description="ABC transmembrane type-1" evidence="9">
    <location>
        <begin position="92"/>
        <end position="281"/>
    </location>
</feature>
<dbReference type="PANTHER" id="PTHR43386">
    <property type="entry name" value="OLIGOPEPTIDE TRANSPORT SYSTEM PERMEASE PROTEIN APPC"/>
    <property type="match status" value="1"/>
</dbReference>
<keyword evidence="6 8" id="KW-0472">Membrane</keyword>
<feature type="transmembrane region" description="Helical" evidence="8">
    <location>
        <begin position="213"/>
        <end position="238"/>
    </location>
</feature>
<keyword evidence="2 8" id="KW-0813">Transport</keyword>
<feature type="transmembrane region" description="Helical" evidence="8">
    <location>
        <begin position="141"/>
        <end position="164"/>
    </location>
</feature>
<dbReference type="PROSITE" id="PS50928">
    <property type="entry name" value="ABC_TM1"/>
    <property type="match status" value="1"/>
</dbReference>
<dbReference type="InterPro" id="IPR053385">
    <property type="entry name" value="ABC_transport_permease"/>
</dbReference>
<dbReference type="EMBL" id="JAHBCL010000023">
    <property type="protein sequence ID" value="MBS7527657.1"/>
    <property type="molecule type" value="Genomic_DNA"/>
</dbReference>
<organism evidence="10 11">
    <name type="scientific">Fusibacter paucivorans</name>
    <dbReference type="NCBI Taxonomy" id="76009"/>
    <lineage>
        <taxon>Bacteria</taxon>
        <taxon>Bacillati</taxon>
        <taxon>Bacillota</taxon>
        <taxon>Clostridia</taxon>
        <taxon>Eubacteriales</taxon>
        <taxon>Eubacteriales Family XII. Incertae Sedis</taxon>
        <taxon>Fusibacter</taxon>
    </lineage>
</organism>
<evidence type="ECO:0000313" key="11">
    <source>
        <dbReference type="Proteomes" id="UP000746471"/>
    </source>
</evidence>
<comment type="subcellular location">
    <subcellularLocation>
        <location evidence="1 8">Cell membrane</location>
        <topology evidence="1 8">Multi-pass membrane protein</topology>
    </subcellularLocation>
</comment>
<evidence type="ECO:0000256" key="2">
    <source>
        <dbReference type="ARBA" id="ARBA00022448"/>
    </source>
</evidence>
<dbReference type="InterPro" id="IPR050366">
    <property type="entry name" value="BP-dependent_transpt_permease"/>
</dbReference>
<dbReference type="Gene3D" id="1.10.3720.10">
    <property type="entry name" value="MetI-like"/>
    <property type="match status" value="1"/>
</dbReference>
<comment type="similarity">
    <text evidence="7">Belongs to the binding-protein-dependent transport system permease family. OppBC subfamily.</text>
</comment>
<evidence type="ECO:0000256" key="6">
    <source>
        <dbReference type="ARBA" id="ARBA00023136"/>
    </source>
</evidence>
<feature type="transmembrane region" description="Helical" evidence="8">
    <location>
        <begin position="94"/>
        <end position="120"/>
    </location>
</feature>
<dbReference type="CDD" id="cd06261">
    <property type="entry name" value="TM_PBP2"/>
    <property type="match status" value="1"/>
</dbReference>